<evidence type="ECO:0000256" key="16">
    <source>
        <dbReference type="ARBA" id="ARBA00023074"/>
    </source>
</evidence>
<keyword evidence="29" id="KW-1185">Reference proteome</keyword>
<dbReference type="InterPro" id="IPR016272">
    <property type="entry name" value="Lipase_LIPH"/>
</dbReference>
<evidence type="ECO:0000256" key="17">
    <source>
        <dbReference type="ARBA" id="ARBA00023098"/>
    </source>
</evidence>
<keyword evidence="9" id="KW-0272">Extracellular matrix</keyword>
<keyword evidence="19 26" id="KW-1015">Disulfide bond</keyword>
<evidence type="ECO:0000256" key="15">
    <source>
        <dbReference type="ARBA" id="ARBA00022963"/>
    </source>
</evidence>
<dbReference type="GO" id="GO:0042627">
    <property type="term" value="C:chylomicron"/>
    <property type="evidence" value="ECO:0007669"/>
    <property type="project" value="UniProtKB-KW"/>
</dbReference>
<evidence type="ECO:0000256" key="1">
    <source>
        <dbReference type="ARBA" id="ARBA00000137"/>
    </source>
</evidence>
<comment type="subunit">
    <text evidence="26">Homodimer. Interacts with APOC2; the interaction activates LPL activity in the presence of lipids.</text>
</comment>
<accession>A0A8C5LT05</accession>
<feature type="domain" description="PLAT" evidence="27">
    <location>
        <begin position="348"/>
        <end position="471"/>
    </location>
</feature>
<proteinExistence type="inferred from homology"/>
<dbReference type="GO" id="GO:0034185">
    <property type="term" value="F:apolipoprotein binding"/>
    <property type="evidence" value="ECO:0007669"/>
    <property type="project" value="TreeGrafter"/>
</dbReference>
<keyword evidence="21 26" id="KW-0850">VLDL</keyword>
<dbReference type="FunFam" id="3.40.50.1820:FF:000031">
    <property type="entry name" value="Lipoprotein lipase"/>
    <property type="match status" value="1"/>
</dbReference>
<dbReference type="GO" id="GO:0019433">
    <property type="term" value="P:triglyceride catabolic process"/>
    <property type="evidence" value="ECO:0007669"/>
    <property type="project" value="UniProtKB-UniRule"/>
</dbReference>
<dbReference type="GO" id="GO:0008201">
    <property type="term" value="F:heparin binding"/>
    <property type="evidence" value="ECO:0007669"/>
    <property type="project" value="UniProtKB-UniRule"/>
</dbReference>
<keyword evidence="10 26" id="KW-0358">Heparin-binding</keyword>
<comment type="subcellular location">
    <subcellularLocation>
        <location evidence="26">Cell membrane</location>
        <topology evidence="26">Peripheral membrane protein</topology>
        <orientation evidence="26">Extracellular side</orientation>
    </subcellularLocation>
    <subcellularLocation>
        <location evidence="26">Secreted</location>
    </subcellularLocation>
    <subcellularLocation>
        <location evidence="3 26">Secreted</location>
        <location evidence="3 26">Extracellular space</location>
        <location evidence="3 26">Extracellular matrix</location>
    </subcellularLocation>
    <text evidence="26">Newly synthesized LPL binds to cell surface heparan proteoglycans and is then released by heparanase. Subsequently, it becomes attached to heparan proteoglycan on endothelial cells. Locates to the plasma membrane of microvilli of hepatocytes with triglyceride-rich lipoproteins (TRL). Some of the bound LPL is then internalized and located inside non-coated endocytic vesicles.</text>
</comment>
<keyword evidence="12 26" id="KW-0732">Signal</keyword>
<dbReference type="InterPro" id="IPR033906">
    <property type="entry name" value="Lipase_N"/>
</dbReference>
<comment type="caution">
    <text evidence="24">Lacks conserved residue(s) required for the propagation of feature annotation.</text>
</comment>
<comment type="function">
    <text evidence="26">Key enzyme in triglyceride metabolism. Catalyzes the hydrolysis of triglycerides from circulating chylomicrons and very low density lipoproteins (VLDL), and thereby plays an important role in lipid clearance from the blood stream, lipid utilization and storage. Mediates margination of triglyceride-rich lipoprotein particles in capillaries. Recruited to its site of action on the luminal surface of vascular endothelium by binding to GPIHBP1 and cell surface heparan sulfate proteoglycans.</text>
</comment>
<evidence type="ECO:0000256" key="5">
    <source>
        <dbReference type="ARBA" id="ARBA00018617"/>
    </source>
</evidence>
<dbReference type="GO" id="GO:0046872">
    <property type="term" value="F:metal ion binding"/>
    <property type="evidence" value="ECO:0007669"/>
    <property type="project" value="UniProtKB-KW"/>
</dbReference>
<keyword evidence="11 23" id="KW-0479">Metal-binding</keyword>
<keyword evidence="15 26" id="KW-0442">Lipid degradation</keyword>
<evidence type="ECO:0000256" key="2">
    <source>
        <dbReference type="ARBA" id="ARBA00001024"/>
    </source>
</evidence>
<feature type="active site" description="Charge relay system" evidence="22">
    <location>
        <position position="275"/>
    </location>
</feature>
<evidence type="ECO:0000256" key="24">
    <source>
        <dbReference type="PROSITE-ProRule" id="PRU00152"/>
    </source>
</evidence>
<feature type="signal peptide" evidence="26">
    <location>
        <begin position="1"/>
        <end position="24"/>
    </location>
</feature>
<keyword evidence="7 26" id="KW-0162">Chylomicron</keyword>
<keyword evidence="13 26" id="KW-0378">Hydrolase</keyword>
<evidence type="ECO:0000313" key="28">
    <source>
        <dbReference type="Ensembl" id="ENSLLEP00000004696.1"/>
    </source>
</evidence>
<gene>
    <name evidence="28" type="primary">LPL</name>
</gene>
<evidence type="ECO:0000256" key="6">
    <source>
        <dbReference type="ARBA" id="ARBA00022475"/>
    </source>
</evidence>
<dbReference type="GO" id="GO:0004465">
    <property type="term" value="F:lipoprotein lipase activity"/>
    <property type="evidence" value="ECO:0007669"/>
    <property type="project" value="UniProtKB-UniRule"/>
</dbReference>
<evidence type="ECO:0000256" key="18">
    <source>
        <dbReference type="ARBA" id="ARBA00023136"/>
    </source>
</evidence>
<dbReference type="OrthoDB" id="199913at2759"/>
<dbReference type="SUPFAM" id="SSF49723">
    <property type="entry name" value="Lipase/lipooxygenase domain (PLAT/LH2 domain)"/>
    <property type="match status" value="1"/>
</dbReference>
<feature type="active site" description="Nucleophile" evidence="22">
    <location>
        <position position="166"/>
    </location>
</feature>
<dbReference type="PRINTS" id="PR00821">
    <property type="entry name" value="TAGLIPASE"/>
</dbReference>
<keyword evidence="17 26" id="KW-0443">Lipid metabolism</keyword>
<keyword evidence="20" id="KW-0325">Glycoprotein</keyword>
<dbReference type="AlphaFoldDB" id="A0A8C5LT05"/>
<dbReference type="PRINTS" id="PR00822">
    <property type="entry name" value="LIPOLIPASE"/>
</dbReference>
<name>A0A8C5LT05_9ANUR</name>
<dbReference type="Gene3D" id="2.60.60.20">
    <property type="entry name" value="PLAT/LH2 domain"/>
    <property type="match status" value="1"/>
</dbReference>
<keyword evidence="8 26" id="KW-0964">Secreted</keyword>
<dbReference type="InterPro" id="IPR000734">
    <property type="entry name" value="TAG_lipase"/>
</dbReference>
<protein>
    <recommendedName>
        <fullName evidence="5 26">Lipoprotein lipase</fullName>
        <shortName evidence="26">LPL</shortName>
        <ecNumber evidence="26">3.1.1.34</ecNumber>
    </recommendedName>
</protein>
<evidence type="ECO:0000256" key="4">
    <source>
        <dbReference type="ARBA" id="ARBA00010701"/>
    </source>
</evidence>
<dbReference type="Gene3D" id="3.40.50.1820">
    <property type="entry name" value="alpha/beta hydrolase"/>
    <property type="match status" value="1"/>
</dbReference>
<evidence type="ECO:0000259" key="27">
    <source>
        <dbReference type="PROSITE" id="PS50095"/>
    </source>
</evidence>
<dbReference type="PIRSF" id="PIRSF000865">
    <property type="entry name" value="Lipoprotein_lipase_LIPH"/>
    <property type="match status" value="1"/>
</dbReference>
<keyword evidence="6 26" id="KW-1003">Cell membrane</keyword>
<evidence type="ECO:0000256" key="22">
    <source>
        <dbReference type="PIRSR" id="PIRSR000865-1"/>
    </source>
</evidence>
<evidence type="ECO:0000256" key="8">
    <source>
        <dbReference type="ARBA" id="ARBA00022525"/>
    </source>
</evidence>
<reference evidence="28" key="2">
    <citation type="submission" date="2025-09" db="UniProtKB">
        <authorList>
            <consortium name="Ensembl"/>
        </authorList>
    </citation>
    <scope>IDENTIFICATION</scope>
</reference>
<dbReference type="FunFam" id="2.60.60.20:FF:000010">
    <property type="entry name" value="hepatic triacylglycerol lipase"/>
    <property type="match status" value="1"/>
</dbReference>
<evidence type="ECO:0000313" key="29">
    <source>
        <dbReference type="Proteomes" id="UP000694569"/>
    </source>
</evidence>
<evidence type="ECO:0000256" key="12">
    <source>
        <dbReference type="ARBA" id="ARBA00022729"/>
    </source>
</evidence>
<dbReference type="InterPro" id="IPR036392">
    <property type="entry name" value="PLAT/LH2_dom_sf"/>
</dbReference>
<evidence type="ECO:0000256" key="3">
    <source>
        <dbReference type="ARBA" id="ARBA00004498"/>
    </source>
</evidence>
<comment type="similarity">
    <text evidence="4 25">Belongs to the AB hydrolase superfamily. Lipase family.</text>
</comment>
<evidence type="ECO:0000256" key="10">
    <source>
        <dbReference type="ARBA" id="ARBA00022674"/>
    </source>
</evidence>
<dbReference type="NCBIfam" id="TIGR03230">
    <property type="entry name" value="lipo_lipase"/>
    <property type="match status" value="1"/>
</dbReference>
<evidence type="ECO:0000256" key="20">
    <source>
        <dbReference type="ARBA" id="ARBA00023180"/>
    </source>
</evidence>
<evidence type="ECO:0000256" key="14">
    <source>
        <dbReference type="ARBA" id="ARBA00022837"/>
    </source>
</evidence>
<dbReference type="InterPro" id="IPR013818">
    <property type="entry name" value="Lipase"/>
</dbReference>
<evidence type="ECO:0000256" key="11">
    <source>
        <dbReference type="ARBA" id="ARBA00022723"/>
    </source>
</evidence>
<evidence type="ECO:0000256" key="21">
    <source>
        <dbReference type="ARBA" id="ARBA00023313"/>
    </source>
</evidence>
<comment type="PTM">
    <text evidence="26">Tyrosine nitration after lipopolysaccharide (LPS) challenge down-regulates the lipase activity.</text>
</comment>
<keyword evidence="18 26" id="KW-0472">Membrane</keyword>
<comment type="catalytic activity">
    <reaction evidence="2">
        <text>a triacylglycerol + H2O = a diacylglycerol + a fatty acid + H(+)</text>
        <dbReference type="Rhea" id="RHEA:12044"/>
        <dbReference type="ChEBI" id="CHEBI:15377"/>
        <dbReference type="ChEBI" id="CHEBI:15378"/>
        <dbReference type="ChEBI" id="CHEBI:17855"/>
        <dbReference type="ChEBI" id="CHEBI:18035"/>
        <dbReference type="ChEBI" id="CHEBI:28868"/>
        <dbReference type="EC" id="3.1.1.3"/>
    </reaction>
</comment>
<dbReference type="InterPro" id="IPR001024">
    <property type="entry name" value="PLAT/LH2_dom"/>
</dbReference>
<dbReference type="GO" id="GO:0005886">
    <property type="term" value="C:plasma membrane"/>
    <property type="evidence" value="ECO:0007669"/>
    <property type="project" value="UniProtKB-SubCell"/>
</dbReference>
<dbReference type="PROSITE" id="PS50095">
    <property type="entry name" value="PLAT"/>
    <property type="match status" value="1"/>
</dbReference>
<evidence type="ECO:0000256" key="19">
    <source>
        <dbReference type="ARBA" id="ARBA00023157"/>
    </source>
</evidence>
<dbReference type="Pfam" id="PF00151">
    <property type="entry name" value="Lipase"/>
    <property type="match status" value="1"/>
</dbReference>
<dbReference type="InterPro" id="IPR029058">
    <property type="entry name" value="AB_hydrolase_fold"/>
</dbReference>
<feature type="chain" id="PRO_5034324992" description="Lipoprotein lipase" evidence="26">
    <location>
        <begin position="25"/>
        <end position="485"/>
    </location>
</feature>
<dbReference type="PANTHER" id="PTHR11610">
    <property type="entry name" value="LIPASE"/>
    <property type="match status" value="1"/>
</dbReference>
<comment type="catalytic activity">
    <reaction evidence="1 26">
        <text>a triacylglycerol + H2O = a diacylglycerol + a fatty acid + H(+)</text>
        <dbReference type="Rhea" id="RHEA:12044"/>
        <dbReference type="ChEBI" id="CHEBI:15377"/>
        <dbReference type="ChEBI" id="CHEBI:15378"/>
        <dbReference type="ChEBI" id="CHEBI:17855"/>
        <dbReference type="ChEBI" id="CHEBI:18035"/>
        <dbReference type="ChEBI" id="CHEBI:28868"/>
        <dbReference type="EC" id="3.1.1.34"/>
    </reaction>
</comment>
<dbReference type="GO" id="GO:0034372">
    <property type="term" value="P:very-low-density lipoprotein particle remodeling"/>
    <property type="evidence" value="ECO:0007669"/>
    <property type="project" value="TreeGrafter"/>
</dbReference>
<feature type="active site" description="Charge relay system" evidence="22">
    <location>
        <position position="190"/>
    </location>
</feature>
<dbReference type="Proteomes" id="UP000694569">
    <property type="component" value="Unplaced"/>
</dbReference>
<dbReference type="SUPFAM" id="SSF53474">
    <property type="entry name" value="alpha/beta-Hydrolases"/>
    <property type="match status" value="1"/>
</dbReference>
<dbReference type="SMART" id="SM00308">
    <property type="entry name" value="LH2"/>
    <property type="match status" value="1"/>
</dbReference>
<dbReference type="CDD" id="cd00707">
    <property type="entry name" value="Pancreat_lipase_like"/>
    <property type="match status" value="1"/>
</dbReference>
<evidence type="ECO:0000256" key="7">
    <source>
        <dbReference type="ARBA" id="ARBA00022513"/>
    </source>
</evidence>
<organism evidence="28 29">
    <name type="scientific">Leptobrachium leishanense</name>
    <name type="common">Leishan spiny toad</name>
    <dbReference type="NCBI Taxonomy" id="445787"/>
    <lineage>
        <taxon>Eukaryota</taxon>
        <taxon>Metazoa</taxon>
        <taxon>Chordata</taxon>
        <taxon>Craniata</taxon>
        <taxon>Vertebrata</taxon>
        <taxon>Euteleostomi</taxon>
        <taxon>Amphibia</taxon>
        <taxon>Batrachia</taxon>
        <taxon>Anura</taxon>
        <taxon>Pelobatoidea</taxon>
        <taxon>Megophryidae</taxon>
        <taxon>Leptobrachium</taxon>
    </lineage>
</organism>
<dbReference type="InterPro" id="IPR002330">
    <property type="entry name" value="Lipo_Lipase"/>
</dbReference>
<evidence type="ECO:0000256" key="26">
    <source>
        <dbReference type="RuleBase" id="RU362020"/>
    </source>
</evidence>
<dbReference type="Pfam" id="PF01477">
    <property type="entry name" value="PLAT"/>
    <property type="match status" value="1"/>
</dbReference>
<dbReference type="EC" id="3.1.1.34" evidence="26"/>
<sequence>MTRVDIKPLFLWMLCLHAFCGTFATTDLPTSRTTVAKKTDFNDIESKFALRTPEEVDEDTCFLVPGQENTISQCNFNHTSKTFVVIHGWTVTGMYESWVPKLVAALYKREPDSNVVVVDWLARSQQHYPVSAEYTKLVGQDVASFIDWMDEKFSYPVDKIHILGYSLGAHAAGVAGSLTNKKVNRITGLDPAGPTFEYAENDVTLSPDDAEFVDVLHTYTRGSPDRSIGIQKPVGHVDIYPNGGSFQPGCNIGEAFRLIAEKGFSDIDQLVKCSHERSIHLFIDSLLYEEKPNMAYRCNSKEAFEKGLCLSCRKNRCNTLGYKVNKVRGKRSSRMFLKTRAQMPFKVFHYQFKVHFFGKKNLTVTNQPLTISLYGTRGESENIPITMPEISTNKTFSFLLYTETDIGDLLMVKLKWEKDSYFSLSSWFISYSYDIQRIRVKSGEFQKKLVFCSKDGNHVSLARGNSPVVFVKCNQHSIMKKKKKV</sequence>
<evidence type="ECO:0000256" key="23">
    <source>
        <dbReference type="PIRSR" id="PIRSR000865-2"/>
    </source>
</evidence>
<feature type="binding site" evidence="23">
    <location>
        <position position="209"/>
    </location>
    <ligand>
        <name>Ca(2+)</name>
        <dbReference type="ChEBI" id="CHEBI:29108"/>
    </ligand>
</feature>
<dbReference type="GeneTree" id="ENSGT00940000157178"/>
<dbReference type="PANTHER" id="PTHR11610:SF3">
    <property type="entry name" value="LIPOPROTEIN LIPASE"/>
    <property type="match status" value="1"/>
</dbReference>
<keyword evidence="14 23" id="KW-0106">Calcium</keyword>
<evidence type="ECO:0000256" key="9">
    <source>
        <dbReference type="ARBA" id="ARBA00022530"/>
    </source>
</evidence>
<keyword evidence="16 26" id="KW-0944">Nitration</keyword>
<evidence type="ECO:0000256" key="13">
    <source>
        <dbReference type="ARBA" id="ARBA00022801"/>
    </source>
</evidence>
<reference evidence="28" key="1">
    <citation type="submission" date="2025-08" db="UniProtKB">
        <authorList>
            <consortium name="Ensembl"/>
        </authorList>
    </citation>
    <scope>IDENTIFICATION</scope>
</reference>
<dbReference type="Ensembl" id="ENSLLET00000004905.1">
    <property type="protein sequence ID" value="ENSLLEP00000004696.1"/>
    <property type="gene ID" value="ENSLLEG00000003000.1"/>
</dbReference>
<dbReference type="GO" id="GO:0034361">
    <property type="term" value="C:very-low-density lipoprotein particle"/>
    <property type="evidence" value="ECO:0007669"/>
    <property type="project" value="UniProtKB-KW"/>
</dbReference>
<evidence type="ECO:0000256" key="25">
    <source>
        <dbReference type="RuleBase" id="RU004262"/>
    </source>
</evidence>